<dbReference type="OrthoDB" id="1932208at2759"/>
<dbReference type="InterPro" id="IPR011009">
    <property type="entry name" value="Kinase-like_dom_sf"/>
</dbReference>
<evidence type="ECO:0000256" key="1">
    <source>
        <dbReference type="SAM" id="MobiDB-lite"/>
    </source>
</evidence>
<protein>
    <recommendedName>
        <fullName evidence="4">Non-specific serine/threonine protein kinase</fullName>
    </recommendedName>
</protein>
<accession>A0A1J8QBF2</accession>
<evidence type="ECO:0008006" key="4">
    <source>
        <dbReference type="Google" id="ProtNLM"/>
    </source>
</evidence>
<dbReference type="Gene3D" id="1.10.510.10">
    <property type="entry name" value="Transferase(Phosphotransferase) domain 1"/>
    <property type="match status" value="1"/>
</dbReference>
<proteinExistence type="predicted"/>
<dbReference type="AlphaFoldDB" id="A0A1J8QBF2"/>
<evidence type="ECO:0000313" key="3">
    <source>
        <dbReference type="Proteomes" id="UP000183567"/>
    </source>
</evidence>
<gene>
    <name evidence="2" type="ORF">AZE42_13033</name>
</gene>
<feature type="compositionally biased region" description="Basic residues" evidence="1">
    <location>
        <begin position="110"/>
        <end position="124"/>
    </location>
</feature>
<reference evidence="2 3" key="1">
    <citation type="submission" date="2016-03" db="EMBL/GenBank/DDBJ databases">
        <title>Comparative genomics of the ectomycorrhizal sister species Rhizopogon vinicolor and Rhizopogon vesiculosus (Basidiomycota: Boletales) reveals a divergence of the mating type B locus.</title>
        <authorList>
            <person name="Mujic A.B."/>
            <person name="Kuo A."/>
            <person name="Tritt A."/>
            <person name="Lipzen A."/>
            <person name="Chen C."/>
            <person name="Johnson J."/>
            <person name="Sharma A."/>
            <person name="Barry K."/>
            <person name="Grigoriev I.V."/>
            <person name="Spatafora J.W."/>
        </authorList>
    </citation>
    <scope>NUCLEOTIDE SEQUENCE [LARGE SCALE GENOMIC DNA]</scope>
    <source>
        <strain evidence="2 3">AM-OR11-056</strain>
    </source>
</reference>
<organism evidence="2 3">
    <name type="scientific">Rhizopogon vesiculosus</name>
    <dbReference type="NCBI Taxonomy" id="180088"/>
    <lineage>
        <taxon>Eukaryota</taxon>
        <taxon>Fungi</taxon>
        <taxon>Dikarya</taxon>
        <taxon>Basidiomycota</taxon>
        <taxon>Agaricomycotina</taxon>
        <taxon>Agaricomycetes</taxon>
        <taxon>Agaricomycetidae</taxon>
        <taxon>Boletales</taxon>
        <taxon>Suillineae</taxon>
        <taxon>Rhizopogonaceae</taxon>
        <taxon>Rhizopogon</taxon>
    </lineage>
</organism>
<evidence type="ECO:0000313" key="2">
    <source>
        <dbReference type="EMBL" id="OJA17283.1"/>
    </source>
</evidence>
<feature type="region of interest" description="Disordered" evidence="1">
    <location>
        <begin position="101"/>
        <end position="124"/>
    </location>
</feature>
<name>A0A1J8QBF2_9AGAM</name>
<dbReference type="SUPFAM" id="SSF56112">
    <property type="entry name" value="Protein kinase-like (PK-like)"/>
    <property type="match status" value="1"/>
</dbReference>
<keyword evidence="3" id="KW-1185">Reference proteome</keyword>
<dbReference type="InterPro" id="IPR050235">
    <property type="entry name" value="CK1_Ser-Thr_kinase"/>
</dbReference>
<dbReference type="Proteomes" id="UP000183567">
    <property type="component" value="Unassembled WGS sequence"/>
</dbReference>
<comment type="caution">
    <text evidence="2">The sequence shown here is derived from an EMBL/GenBank/DDBJ whole genome shotgun (WGS) entry which is preliminary data.</text>
</comment>
<dbReference type="EMBL" id="LVVM01002128">
    <property type="protein sequence ID" value="OJA17283.1"/>
    <property type="molecule type" value="Genomic_DNA"/>
</dbReference>
<sequence>MESLAYILIYFLHRSLPWASLGSDDQDLILQSKQGTSIYDLCFAIPSEFASFLVYARSLAFEDKPDYDRFRKLFKALLSREENPANIFDWDQPVGIEKRALEESKQETHPRKRKCESKLPSHRV</sequence>
<dbReference type="PANTHER" id="PTHR11909">
    <property type="entry name" value="CASEIN KINASE-RELATED"/>
    <property type="match status" value="1"/>
</dbReference>
<dbReference type="STRING" id="180088.A0A1J8QBF2"/>